<organism evidence="2 3">
    <name type="scientific">Rickenella mellea</name>
    <dbReference type="NCBI Taxonomy" id="50990"/>
    <lineage>
        <taxon>Eukaryota</taxon>
        <taxon>Fungi</taxon>
        <taxon>Dikarya</taxon>
        <taxon>Basidiomycota</taxon>
        <taxon>Agaricomycotina</taxon>
        <taxon>Agaricomycetes</taxon>
        <taxon>Hymenochaetales</taxon>
        <taxon>Rickenellaceae</taxon>
        <taxon>Rickenella</taxon>
    </lineage>
</organism>
<evidence type="ECO:0000313" key="3">
    <source>
        <dbReference type="Proteomes" id="UP000294933"/>
    </source>
</evidence>
<gene>
    <name evidence="2" type="ORF">BD410DRAFT_334553</name>
</gene>
<reference evidence="2 3" key="1">
    <citation type="submission" date="2018-06" db="EMBL/GenBank/DDBJ databases">
        <title>A transcriptomic atlas of mushroom development highlights an independent origin of complex multicellularity.</title>
        <authorList>
            <consortium name="DOE Joint Genome Institute"/>
            <person name="Krizsan K."/>
            <person name="Almasi E."/>
            <person name="Merenyi Z."/>
            <person name="Sahu N."/>
            <person name="Viragh M."/>
            <person name="Koszo T."/>
            <person name="Mondo S."/>
            <person name="Kiss B."/>
            <person name="Balint B."/>
            <person name="Kues U."/>
            <person name="Barry K."/>
            <person name="Hegedus J.C."/>
            <person name="Henrissat B."/>
            <person name="Johnson J."/>
            <person name="Lipzen A."/>
            <person name="Ohm R."/>
            <person name="Nagy I."/>
            <person name="Pangilinan J."/>
            <person name="Yan J."/>
            <person name="Xiong Y."/>
            <person name="Grigoriev I.V."/>
            <person name="Hibbett D.S."/>
            <person name="Nagy L.G."/>
        </authorList>
    </citation>
    <scope>NUCLEOTIDE SEQUENCE [LARGE SCALE GENOMIC DNA]</scope>
    <source>
        <strain evidence="2 3">SZMC22713</strain>
    </source>
</reference>
<evidence type="ECO:0000313" key="2">
    <source>
        <dbReference type="EMBL" id="TDL27866.1"/>
    </source>
</evidence>
<dbReference type="AlphaFoldDB" id="A0A4Y7QKI5"/>
<evidence type="ECO:0000256" key="1">
    <source>
        <dbReference type="SAM" id="MobiDB-lite"/>
    </source>
</evidence>
<dbReference type="EMBL" id="ML170158">
    <property type="protein sequence ID" value="TDL27866.1"/>
    <property type="molecule type" value="Genomic_DNA"/>
</dbReference>
<feature type="region of interest" description="Disordered" evidence="1">
    <location>
        <begin position="1"/>
        <end position="57"/>
    </location>
</feature>
<sequence>MHPNYDDVVPSSETDESQPNFREFPNNLGAYNHGSEISSPFRGSDRERSDCKSSINMPSESCRFTMKSKRSLRNRDSRRQFLMTDEHISNLLPFNAYCRFCNIWVNLGDQMPYSVGEWNMHKITHVETKHKDSHKDFDYVSTHPLKIKDNVIQFQNQNISNENILQWRRDVPFSDTDIAHGEAHEITGRTTSGSLQPRKAQTIRQKKAQNNVESGAGHIKKIKHAVTSSLRVRRHMRMQALQADPCIGEVYPNKVFCLPCQKWISLRQSFCMWYWSLHTRKDLSSICYSEKSQVCLHCCSASYRICIQPREANAQETIQGQIRSSD</sequence>
<name>A0A4Y7QKI5_9AGAM</name>
<dbReference type="VEuPathDB" id="FungiDB:BD410DRAFT_334553"/>
<keyword evidence="3" id="KW-1185">Reference proteome</keyword>
<dbReference type="OrthoDB" id="3262173at2759"/>
<dbReference type="Proteomes" id="UP000294933">
    <property type="component" value="Unassembled WGS sequence"/>
</dbReference>
<protein>
    <submittedName>
        <fullName evidence="2">Uncharacterized protein</fullName>
    </submittedName>
</protein>
<accession>A0A4Y7QKI5</accession>
<proteinExistence type="predicted"/>